<evidence type="ECO:0000313" key="7">
    <source>
        <dbReference type="Proteomes" id="UP000632858"/>
    </source>
</evidence>
<name>A0A917CI19_9GAMM</name>
<organism evidence="6 7">
    <name type="scientific">Arenimonas maotaiensis</name>
    <dbReference type="NCBI Taxonomy" id="1446479"/>
    <lineage>
        <taxon>Bacteria</taxon>
        <taxon>Pseudomonadati</taxon>
        <taxon>Pseudomonadota</taxon>
        <taxon>Gammaproteobacteria</taxon>
        <taxon>Lysobacterales</taxon>
        <taxon>Lysobacteraceae</taxon>
        <taxon>Arenimonas</taxon>
    </lineage>
</organism>
<keyword evidence="2 4" id="KW-0547">Nucleotide-binding</keyword>
<comment type="cofactor">
    <cofactor evidence="5">
        <name>Mg(2+)</name>
        <dbReference type="ChEBI" id="CHEBI:18420"/>
    </cofactor>
</comment>
<evidence type="ECO:0000313" key="6">
    <source>
        <dbReference type="EMBL" id="GGF89639.1"/>
    </source>
</evidence>
<dbReference type="GO" id="GO:0030272">
    <property type="term" value="F:5-formyltetrahydrofolate cyclo-ligase activity"/>
    <property type="evidence" value="ECO:0007669"/>
    <property type="project" value="UniProtKB-EC"/>
</dbReference>
<keyword evidence="3 4" id="KW-0067">ATP-binding</keyword>
<dbReference type="NCBIfam" id="TIGR02727">
    <property type="entry name" value="MTHFS_bact"/>
    <property type="match status" value="1"/>
</dbReference>
<keyword evidence="5" id="KW-0479">Metal-binding</keyword>
<evidence type="ECO:0000256" key="2">
    <source>
        <dbReference type="ARBA" id="ARBA00022741"/>
    </source>
</evidence>
<dbReference type="InterPro" id="IPR024185">
    <property type="entry name" value="FTHF_cligase-like_sf"/>
</dbReference>
<dbReference type="InterPro" id="IPR002698">
    <property type="entry name" value="FTHF_cligase"/>
</dbReference>
<gene>
    <name evidence="6" type="ORF">GCM10010960_09380</name>
</gene>
<feature type="binding site" evidence="4">
    <location>
        <begin position="108"/>
        <end position="116"/>
    </location>
    <ligand>
        <name>ATP</name>
        <dbReference type="ChEBI" id="CHEBI:30616"/>
    </ligand>
</feature>
<evidence type="ECO:0000256" key="4">
    <source>
        <dbReference type="PIRSR" id="PIRSR006806-1"/>
    </source>
</evidence>
<protein>
    <recommendedName>
        <fullName evidence="5">5-formyltetrahydrofolate cyclo-ligase</fullName>
        <ecNumber evidence="5">6.3.3.2</ecNumber>
    </recommendedName>
</protein>
<dbReference type="PANTHER" id="PTHR23407">
    <property type="entry name" value="ATPASE INHIBITOR/5-FORMYLTETRAHYDROFOLATE CYCLO-LIGASE"/>
    <property type="match status" value="1"/>
</dbReference>
<dbReference type="PANTHER" id="PTHR23407:SF1">
    <property type="entry name" value="5-FORMYLTETRAHYDROFOLATE CYCLO-LIGASE"/>
    <property type="match status" value="1"/>
</dbReference>
<comment type="caution">
    <text evidence="6">The sequence shown here is derived from an EMBL/GenBank/DDBJ whole genome shotgun (WGS) entry which is preliminary data.</text>
</comment>
<evidence type="ECO:0000256" key="1">
    <source>
        <dbReference type="ARBA" id="ARBA00010638"/>
    </source>
</evidence>
<sequence length="171" mass="18443">MAAAEAVAGRILARLPADGGYLAGYWASGGELPLHVLQMRLPPAWIWCLPVVGTERQLRFAPWRGGDELGTNRYGIPEPMLAPESCLAPAQMHAVVLPLLGFTRDGLRLGMGGGYYDASFAFRQGANPPPLLIGAGYAAQQLDSLEAADWDVRLDAVATEHEWIDCTENRA</sequence>
<keyword evidence="5" id="KW-0460">Magnesium</keyword>
<comment type="similarity">
    <text evidence="1 5">Belongs to the 5-formyltetrahydrofolate cyclo-ligase family.</text>
</comment>
<dbReference type="AlphaFoldDB" id="A0A917CI19"/>
<dbReference type="GO" id="GO:0005524">
    <property type="term" value="F:ATP binding"/>
    <property type="evidence" value="ECO:0007669"/>
    <property type="project" value="UniProtKB-KW"/>
</dbReference>
<evidence type="ECO:0000256" key="5">
    <source>
        <dbReference type="RuleBase" id="RU361279"/>
    </source>
</evidence>
<dbReference type="EMBL" id="BMFO01000002">
    <property type="protein sequence ID" value="GGF89639.1"/>
    <property type="molecule type" value="Genomic_DNA"/>
</dbReference>
<comment type="catalytic activity">
    <reaction evidence="5">
        <text>(6S)-5-formyl-5,6,7,8-tetrahydrofolate + ATP = (6R)-5,10-methenyltetrahydrofolate + ADP + phosphate</text>
        <dbReference type="Rhea" id="RHEA:10488"/>
        <dbReference type="ChEBI" id="CHEBI:30616"/>
        <dbReference type="ChEBI" id="CHEBI:43474"/>
        <dbReference type="ChEBI" id="CHEBI:57455"/>
        <dbReference type="ChEBI" id="CHEBI:57457"/>
        <dbReference type="ChEBI" id="CHEBI:456216"/>
        <dbReference type="EC" id="6.3.3.2"/>
    </reaction>
</comment>
<dbReference type="EC" id="6.3.3.2" evidence="5"/>
<evidence type="ECO:0000256" key="3">
    <source>
        <dbReference type="ARBA" id="ARBA00022840"/>
    </source>
</evidence>
<dbReference type="SUPFAM" id="SSF100950">
    <property type="entry name" value="NagB/RpiA/CoA transferase-like"/>
    <property type="match status" value="1"/>
</dbReference>
<dbReference type="GO" id="GO:0009396">
    <property type="term" value="P:folic acid-containing compound biosynthetic process"/>
    <property type="evidence" value="ECO:0007669"/>
    <property type="project" value="TreeGrafter"/>
</dbReference>
<keyword evidence="7" id="KW-1185">Reference proteome</keyword>
<dbReference type="GO" id="GO:0046872">
    <property type="term" value="F:metal ion binding"/>
    <property type="evidence" value="ECO:0007669"/>
    <property type="project" value="UniProtKB-KW"/>
</dbReference>
<dbReference type="Pfam" id="PF01812">
    <property type="entry name" value="5-FTHF_cyc-lig"/>
    <property type="match status" value="1"/>
</dbReference>
<accession>A0A917CI19</accession>
<dbReference type="Proteomes" id="UP000632858">
    <property type="component" value="Unassembled WGS sequence"/>
</dbReference>
<dbReference type="GO" id="GO:0035999">
    <property type="term" value="P:tetrahydrofolate interconversion"/>
    <property type="evidence" value="ECO:0007669"/>
    <property type="project" value="TreeGrafter"/>
</dbReference>
<reference evidence="6" key="1">
    <citation type="journal article" date="2014" name="Int. J. Syst. Evol. Microbiol.">
        <title>Complete genome sequence of Corynebacterium casei LMG S-19264T (=DSM 44701T), isolated from a smear-ripened cheese.</title>
        <authorList>
            <consortium name="US DOE Joint Genome Institute (JGI-PGF)"/>
            <person name="Walter F."/>
            <person name="Albersmeier A."/>
            <person name="Kalinowski J."/>
            <person name="Ruckert C."/>
        </authorList>
    </citation>
    <scope>NUCLEOTIDE SEQUENCE</scope>
    <source>
        <strain evidence="6">CGMCC 1.12726</strain>
    </source>
</reference>
<dbReference type="PIRSF" id="PIRSF006806">
    <property type="entry name" value="FTHF_cligase"/>
    <property type="match status" value="1"/>
</dbReference>
<dbReference type="Gene3D" id="3.40.50.10420">
    <property type="entry name" value="NagB/RpiA/CoA transferase-like"/>
    <property type="match status" value="1"/>
</dbReference>
<dbReference type="InterPro" id="IPR037171">
    <property type="entry name" value="NagB/RpiA_transferase-like"/>
</dbReference>
<proteinExistence type="inferred from homology"/>
<reference evidence="6" key="2">
    <citation type="submission" date="2020-09" db="EMBL/GenBank/DDBJ databases">
        <authorList>
            <person name="Sun Q."/>
            <person name="Zhou Y."/>
        </authorList>
    </citation>
    <scope>NUCLEOTIDE SEQUENCE</scope>
    <source>
        <strain evidence="6">CGMCC 1.12726</strain>
    </source>
</reference>